<feature type="compositionally biased region" description="Polar residues" evidence="1">
    <location>
        <begin position="66"/>
        <end position="79"/>
    </location>
</feature>
<dbReference type="PROSITE" id="PS50853">
    <property type="entry name" value="FN3"/>
    <property type="match status" value="1"/>
</dbReference>
<protein>
    <submittedName>
        <fullName evidence="3">T9SS type A sorting domain-containing protein</fullName>
    </submittedName>
</protein>
<dbReference type="SUPFAM" id="SSF81296">
    <property type="entry name" value="E set domains"/>
    <property type="match status" value="1"/>
</dbReference>
<feature type="region of interest" description="Disordered" evidence="1">
    <location>
        <begin position="60"/>
        <end position="79"/>
    </location>
</feature>
<dbReference type="InterPro" id="IPR014756">
    <property type="entry name" value="Ig_E-set"/>
</dbReference>
<feature type="compositionally biased region" description="Polar residues" evidence="1">
    <location>
        <begin position="1843"/>
        <end position="1857"/>
    </location>
</feature>
<dbReference type="SMART" id="SM00060">
    <property type="entry name" value="FN3"/>
    <property type="match status" value="2"/>
</dbReference>
<evidence type="ECO:0000313" key="3">
    <source>
        <dbReference type="EMBL" id="MBO2008990.1"/>
    </source>
</evidence>
<dbReference type="InterPro" id="IPR003961">
    <property type="entry name" value="FN3_dom"/>
</dbReference>
<reference evidence="3 4" key="1">
    <citation type="submission" date="2021-03" db="EMBL/GenBank/DDBJ databases">
        <authorList>
            <person name="Kim M.K."/>
        </authorList>
    </citation>
    <scope>NUCLEOTIDE SEQUENCE [LARGE SCALE GENOMIC DNA]</scope>
    <source>
        <strain evidence="3 4">BT442</strain>
    </source>
</reference>
<feature type="region of interest" description="Disordered" evidence="1">
    <location>
        <begin position="1843"/>
        <end position="1865"/>
    </location>
</feature>
<dbReference type="Gene3D" id="2.60.40.10">
    <property type="entry name" value="Immunoglobulins"/>
    <property type="match status" value="4"/>
</dbReference>
<feature type="domain" description="Fibronectin type-III" evidence="2">
    <location>
        <begin position="542"/>
        <end position="656"/>
    </location>
</feature>
<dbReference type="InterPro" id="IPR036116">
    <property type="entry name" value="FN3_sf"/>
</dbReference>
<evidence type="ECO:0000259" key="2">
    <source>
        <dbReference type="PROSITE" id="PS50853"/>
    </source>
</evidence>
<dbReference type="RefSeq" id="WP_208174619.1">
    <property type="nucleotide sequence ID" value="NZ_JAGETZ010000003.1"/>
</dbReference>
<dbReference type="InterPro" id="IPR026444">
    <property type="entry name" value="Secre_tail"/>
</dbReference>
<dbReference type="EMBL" id="JAGETZ010000003">
    <property type="protein sequence ID" value="MBO2008990.1"/>
    <property type="molecule type" value="Genomic_DNA"/>
</dbReference>
<gene>
    <name evidence="3" type="ORF">J4E00_07995</name>
</gene>
<organism evidence="3 4">
    <name type="scientific">Hymenobacter negativus</name>
    <dbReference type="NCBI Taxonomy" id="2795026"/>
    <lineage>
        <taxon>Bacteria</taxon>
        <taxon>Pseudomonadati</taxon>
        <taxon>Bacteroidota</taxon>
        <taxon>Cytophagia</taxon>
        <taxon>Cytophagales</taxon>
        <taxon>Hymenobacteraceae</taxon>
        <taxon>Hymenobacter</taxon>
    </lineage>
</organism>
<dbReference type="InterPro" id="IPR013783">
    <property type="entry name" value="Ig-like_fold"/>
</dbReference>
<dbReference type="Proteomes" id="UP000664369">
    <property type="component" value="Unassembled WGS sequence"/>
</dbReference>
<dbReference type="SUPFAM" id="SSF49265">
    <property type="entry name" value="Fibronectin type III"/>
    <property type="match status" value="1"/>
</dbReference>
<dbReference type="Pfam" id="PF18962">
    <property type="entry name" value="Por_Secre_tail"/>
    <property type="match status" value="1"/>
</dbReference>
<name>A0ABS3QCL9_9BACT</name>
<dbReference type="NCBIfam" id="TIGR04183">
    <property type="entry name" value="Por_Secre_tail"/>
    <property type="match status" value="1"/>
</dbReference>
<evidence type="ECO:0000256" key="1">
    <source>
        <dbReference type="SAM" id="MobiDB-lite"/>
    </source>
</evidence>
<sequence length="2076" mass="208697">MQRFLTSFSTHFGRSTVLLLTLLLPLLGWGQTVIGTQDFETTPATPTVSVAVAGGAYYTGSSTSSDRPASTPFNSTTGGSRSYGVSNASATITSAIVDASAYSTASVGFRLASFSIASTGNGSDQTDVVTLAISTDGGTSYSNEVIVAGGATSSVSNTIWSFASGTGIATRAYLGNNTPTTSGPAGGGARTSDGYGVVSVTGIPATNQLRFRITILNNSSSERWLVDDVIVQGYTTTSTASIGTPTYLAGARCTTSSANVGVSFTTTGTFNTGNVFTIELSGPNGVFGSTPYATATYAGTTAPTAPVPVPIAAGTFSGANYRFRVLSSNPATTSATSADFIIVNDPQVTIDPPITQTYVTGVPAVPFRAIESFTVGTTRQWQLGTSAAGPFTSIPGETGTTFTPTFSTPGTYYVNVVSTFAACGSVTSDNVAEVIVTAPPTTTLTTGTISPTSYCVGSTGAAVSVPFTSTGTFSGNTYTAYLGSGTSTPIGTLVSDANSGTIAATLPATLASGTTYRIHVEASSPATVASDNGTNLAVTNYATNNVTAFTATAGNTEATLSWTNPTSCYSRTVVVASTGPITVVPTGNPTAGSAFGTASTDLGGGQFVVYNGTGTSVVVTGLTNGTSYNFKAFVTNGDGYSTGVSAAATPVVPSPVISGFTPNNGPVGTGITISGTNLGGITGVTVGGTAATGVSATATTVTATVAAGSTTGAVVLSDGTSTYTAPGTFTVTAGLSAPTVASTIACPGVPFDVTFTASGPYTAGSTFTVQRSSSAGSFSSPVTIGTGTYSATPTQTVSATFASTLTAGTGYLIRVVSASPVATSPASVAITVSGVGIAPTTAQNIVTNANGNALTATENTPATSRQWAVGTASAGPFTDIAGQTAATYTPNFPTVGTYYVVVKSTVACGVVTSNTVRVNVTAPVLTLTSDQSSLDGFTTSSGIASTEQSYTLTAANLTVPVTVTAPTGYEVSLTTGTGFTTQVSAPASGNTTVYVRIAGSAVAGPANGTITNVSGTKSVDVGVTGTVYPAGSSACINEGFNSIGSGATAPAGWTFTGVSSYTSSGSAGTAIPAVKFDDTSDRVLTPVVANPVQLTFTMFGNATNATSSMLVEGLEGATYKTIATISNLPTTKAIQNYTFTSAPGATFANFTRFRFTYTKSAGNVTFDDVLVLCGQAAPEIDITQAGTSVASGSTVAFGNAPIGNATPDVTFLINNLGNASLTVSTVALSNNASSAFSFVTPPATPATVVAGANTPVVVRYTPTAAGPQTATLTVTNTDSNEGTYTITLTGVGLAPEPTAPQPTVTVANITTTTVDVTVAGGTGTKRLVVIRPTTTTAVVPTDGTTYTASLAYGSAAATSRTGLNNFVIIADATTGPVTVTGLTGASNYTIDVYAYNDSNVAGAENYLTATPGTAAFSTPAPPIGATQAGMLLLEDDFNGTPGSLLTANGWTAHNGAGASPITIEAGNQSFAEYPAGQPANNNRALSAGSGEDVNRAFTTPAGTSTLYVSGIINVDVDGTDYFLHLMDNTQTSITVFRGRVFTRSVAGGFKFGLTVSDGSSAAAVYAPAVYNVGQDYLVVLKYVTNAGGNDEASLYVFDAAAPATEPATPTVGPVIEANTIAANSLNAVALRQTSNSPVYYLDGLRVATGWGSVIGKPIFTSPAATLATGNYYNVAVNNADQVTPVGAVRIENNLALTSGKVNTSAINSLTLYQSASVSGGSATSFVNGPLARTTGTGAASSFFPIGKGTAYRPLTLTAAAQAAPSTYTAEQFEGNPGQSASTLGGQLKRVSTRRSYTVTSSNTTAGNFSGSITLSFGPDDYVNTPSSTDLVIAKRDGGTAGTWNSVGRATTNATTGDPDSGAGGAGVSGTLTSDTFSDFSDFAIGALNDLTNTNTFAAINPLPVELTTFSAQRESNKSVAIQWATASEKNSARFEVQRSLNARDFVTVATTKAQGSSNRTTAYAALDAMAPATQLYYRLRQVDQDGTVAYSPVATVAGTSAATKALLYPNPARSSITFTTEAVTSYRVLNQLGQALLQGPTEVGTTNVAIGQLPTGLYLLELQTATGRSVQKFEKE</sequence>
<comment type="caution">
    <text evidence="3">The sequence shown here is derived from an EMBL/GenBank/DDBJ whole genome shotgun (WGS) entry which is preliminary data.</text>
</comment>
<accession>A0ABS3QCL9</accession>
<proteinExistence type="predicted"/>
<evidence type="ECO:0000313" key="4">
    <source>
        <dbReference type="Proteomes" id="UP000664369"/>
    </source>
</evidence>
<keyword evidence="4" id="KW-1185">Reference proteome</keyword>